<sequence length="380" mass="39112">MTQKRIRAVFMRGGTSNGLIFHASDLPPAGPGRDRLLLAAMGSPDPNMRQLDGMGGGISSLSKICIVGPSSHPDADVDYTFGQVGVDVAVVDYGGNCGNMSSAIGPFAVEEGLVDAPGDGKAVVRIHNTNTGKLITASFPVKDGLPAIAGDLMLDGVAGSFAPIRLDFLAPGGSKTGKLLPSGNATDMIELSDLGTIEVSLVDAANPLVFVDAGSLGLTGTEMPDQIGGDHILMGRLEFIRRQASVMMGLTDSPEAAAQLISIPKIAVLSVAQAAVTLSGQRIARQDADITARALSVGQPHKAIPLTGALCLASAIRVPGTIAARLTDGRVTDTIRIAHPSGTISVDATADTIDGQISIRHATVLRSARRLFEGNVCIPE</sequence>
<dbReference type="Proteomes" id="UP000315344">
    <property type="component" value="Unassembled WGS sequence"/>
</dbReference>
<comment type="similarity">
    <text evidence="1">Belongs to the PrpF family.</text>
</comment>
<dbReference type="PANTHER" id="PTHR43709">
    <property type="entry name" value="ACONITATE ISOMERASE-RELATED"/>
    <property type="match status" value="1"/>
</dbReference>
<dbReference type="PANTHER" id="PTHR43709:SF2">
    <property type="entry name" value="DUF453 DOMAIN PROTEIN (AFU_ORTHOLOGUE AFUA_6G00360)"/>
    <property type="match status" value="1"/>
</dbReference>
<organism evidence="3 4">
    <name type="scientific">Paracoccus denitrificans</name>
    <dbReference type="NCBI Taxonomy" id="266"/>
    <lineage>
        <taxon>Bacteria</taxon>
        <taxon>Pseudomonadati</taxon>
        <taxon>Pseudomonadota</taxon>
        <taxon>Alphaproteobacteria</taxon>
        <taxon>Rhodobacterales</taxon>
        <taxon>Paracoccaceae</taxon>
        <taxon>Paracoccus</taxon>
    </lineage>
</organism>
<dbReference type="GO" id="GO:0016853">
    <property type="term" value="F:isomerase activity"/>
    <property type="evidence" value="ECO:0007669"/>
    <property type="project" value="UniProtKB-KW"/>
</dbReference>
<evidence type="ECO:0000256" key="2">
    <source>
        <dbReference type="ARBA" id="ARBA00023235"/>
    </source>
</evidence>
<dbReference type="Pfam" id="PF04303">
    <property type="entry name" value="PrpF"/>
    <property type="match status" value="1"/>
</dbReference>
<dbReference type="InterPro" id="IPR007400">
    <property type="entry name" value="PrpF-like"/>
</dbReference>
<proteinExistence type="inferred from homology"/>
<dbReference type="Gene3D" id="3.10.310.10">
    <property type="entry name" value="Diaminopimelate Epimerase, Chain A, domain 1"/>
    <property type="match status" value="2"/>
</dbReference>
<dbReference type="AlphaFoldDB" id="A0A533ID49"/>
<gene>
    <name evidence="3" type="ORF">DI616_00525</name>
</gene>
<keyword evidence="2" id="KW-0413">Isomerase</keyword>
<evidence type="ECO:0000256" key="1">
    <source>
        <dbReference type="ARBA" id="ARBA00007673"/>
    </source>
</evidence>
<protein>
    <submittedName>
        <fullName evidence="3">PrpF family protein</fullName>
    </submittedName>
</protein>
<dbReference type="EMBL" id="VAFL01000001">
    <property type="protein sequence ID" value="TKW68524.1"/>
    <property type="molecule type" value="Genomic_DNA"/>
</dbReference>
<evidence type="ECO:0000313" key="4">
    <source>
        <dbReference type="Proteomes" id="UP000315344"/>
    </source>
</evidence>
<dbReference type="SUPFAM" id="SSF54506">
    <property type="entry name" value="Diaminopimelate epimerase-like"/>
    <property type="match status" value="2"/>
</dbReference>
<reference evidence="3 4" key="1">
    <citation type="journal article" date="2017" name="Nat. Commun.">
        <title>In situ click chemistry generation of cyclooxygenase-2 inhibitors.</title>
        <authorList>
            <person name="Bhardwaj A."/>
            <person name="Kaur J."/>
            <person name="Wuest M."/>
            <person name="Wuest F."/>
        </authorList>
    </citation>
    <scope>NUCLEOTIDE SEQUENCE [LARGE SCALE GENOMIC DNA]</scope>
    <source>
        <strain evidence="3">S2_012_000_R3_94</strain>
    </source>
</reference>
<accession>A0A533ID49</accession>
<name>A0A533ID49_PARDE</name>
<comment type="caution">
    <text evidence="3">The sequence shown here is derived from an EMBL/GenBank/DDBJ whole genome shotgun (WGS) entry which is preliminary data.</text>
</comment>
<evidence type="ECO:0000313" key="3">
    <source>
        <dbReference type="EMBL" id="TKW68524.1"/>
    </source>
</evidence>